<gene>
    <name evidence="2" type="ORF">CALMAC_LOCUS11216</name>
</gene>
<feature type="compositionally biased region" description="Low complexity" evidence="1">
    <location>
        <begin position="13"/>
        <end position="27"/>
    </location>
</feature>
<accession>A0A653CR97</accession>
<keyword evidence="3" id="KW-1185">Reference proteome</keyword>
<feature type="compositionally biased region" description="Polar residues" evidence="1">
    <location>
        <begin position="1"/>
        <end position="12"/>
    </location>
</feature>
<evidence type="ECO:0000313" key="2">
    <source>
        <dbReference type="EMBL" id="VEN50450.1"/>
    </source>
</evidence>
<feature type="compositionally biased region" description="Polar residues" evidence="1">
    <location>
        <begin position="69"/>
        <end position="98"/>
    </location>
</feature>
<sequence length="124" mass="12790">DATITTTESSLNEAFEAESTTSSSTATQPQIPASSSAGSKRPATTDVSEQAETQVKRPALRPATGIVGQHQSNATSSPGPISDPQQDTSEGNSANKKGSVSGEAGSRKSQKPRGEIFGSLRWLT</sequence>
<dbReference type="EMBL" id="CAACVG010008604">
    <property type="protein sequence ID" value="VEN50450.1"/>
    <property type="molecule type" value="Genomic_DNA"/>
</dbReference>
<reference evidence="2 3" key="1">
    <citation type="submission" date="2019-01" db="EMBL/GenBank/DDBJ databases">
        <authorList>
            <person name="Sayadi A."/>
        </authorList>
    </citation>
    <scope>NUCLEOTIDE SEQUENCE [LARGE SCALE GENOMIC DNA]</scope>
</reference>
<name>A0A653CR97_CALMS</name>
<evidence type="ECO:0000256" key="1">
    <source>
        <dbReference type="SAM" id="MobiDB-lite"/>
    </source>
</evidence>
<dbReference type="AlphaFoldDB" id="A0A653CR97"/>
<protein>
    <submittedName>
        <fullName evidence="2">Uncharacterized protein</fullName>
    </submittedName>
</protein>
<feature type="compositionally biased region" description="Polar residues" evidence="1">
    <location>
        <begin position="28"/>
        <end position="38"/>
    </location>
</feature>
<dbReference type="Proteomes" id="UP000410492">
    <property type="component" value="Unassembled WGS sequence"/>
</dbReference>
<proteinExistence type="predicted"/>
<feature type="non-terminal residue" evidence="2">
    <location>
        <position position="1"/>
    </location>
</feature>
<organism evidence="2 3">
    <name type="scientific">Callosobruchus maculatus</name>
    <name type="common">Southern cowpea weevil</name>
    <name type="synonym">Pulse bruchid</name>
    <dbReference type="NCBI Taxonomy" id="64391"/>
    <lineage>
        <taxon>Eukaryota</taxon>
        <taxon>Metazoa</taxon>
        <taxon>Ecdysozoa</taxon>
        <taxon>Arthropoda</taxon>
        <taxon>Hexapoda</taxon>
        <taxon>Insecta</taxon>
        <taxon>Pterygota</taxon>
        <taxon>Neoptera</taxon>
        <taxon>Endopterygota</taxon>
        <taxon>Coleoptera</taxon>
        <taxon>Polyphaga</taxon>
        <taxon>Cucujiformia</taxon>
        <taxon>Chrysomeloidea</taxon>
        <taxon>Chrysomelidae</taxon>
        <taxon>Bruchinae</taxon>
        <taxon>Bruchini</taxon>
        <taxon>Callosobruchus</taxon>
    </lineage>
</organism>
<feature type="region of interest" description="Disordered" evidence="1">
    <location>
        <begin position="1"/>
        <end position="124"/>
    </location>
</feature>
<dbReference type="OrthoDB" id="6800249at2759"/>
<evidence type="ECO:0000313" key="3">
    <source>
        <dbReference type="Proteomes" id="UP000410492"/>
    </source>
</evidence>